<evidence type="ECO:0000313" key="10">
    <source>
        <dbReference type="Proteomes" id="UP000198528"/>
    </source>
</evidence>
<evidence type="ECO:0000256" key="4">
    <source>
        <dbReference type="ARBA" id="ARBA00022741"/>
    </source>
</evidence>
<dbReference type="Gene3D" id="1.10.510.10">
    <property type="entry name" value="Transferase(Phosphotransferase) domain 1"/>
    <property type="match status" value="1"/>
</dbReference>
<dbReference type="GO" id="GO:0004674">
    <property type="term" value="F:protein serine/threonine kinase activity"/>
    <property type="evidence" value="ECO:0007669"/>
    <property type="project" value="UniProtKB-KW"/>
</dbReference>
<proteinExistence type="predicted"/>
<dbReference type="AlphaFoldDB" id="A0A1G6J9K0"/>
<dbReference type="Pfam" id="PF00069">
    <property type="entry name" value="Pkinase"/>
    <property type="match status" value="1"/>
</dbReference>
<evidence type="ECO:0000256" key="7">
    <source>
        <dbReference type="SAM" id="Phobius"/>
    </source>
</evidence>
<evidence type="ECO:0000259" key="8">
    <source>
        <dbReference type="PROSITE" id="PS50011"/>
    </source>
</evidence>
<sequence>MPAIDSTLADPDDQALLAAMDLDDSFAPVRTLAEGDGGTTELVVRREPRPGEPVLLVRKRMPAPLANEPAWRALQVAELADACDAAGADGAAGAAPGEATAVPAANVEGVSRLPHVRELYRLPDALVAVYDYVEGPTLRELVRERGPLAPVRAVALARQLCQALAPLHAAGVVHRDIAPGNVVVAADGAHLIDLGIARMRVDGASHDTTRLGTWGFAAPEQYGFAQTDARSDVFSLGRVLAYALTAADPADASFDSAAQESPLVPPALREVIKKATAFEPSARYQSAGELERALAATIAGVDSTRVEPAASAVSSGVAGDAARAGDVHAADVAGTAGDARALRDRDVRPVERARARDLWTAFRAAGVGTKAACVLLAAFVAFSTVLLAVSCWYMVFRPTVAYGQYSAVLGVGLAVWVAFAFGWEPVCCLLRLGRYGHVDGRVRVLARRESMHLLWLAALFALDIVAVAIVG</sequence>
<feature type="transmembrane region" description="Helical" evidence="7">
    <location>
        <begin position="453"/>
        <end position="470"/>
    </location>
</feature>
<keyword evidence="7" id="KW-1133">Transmembrane helix</keyword>
<dbReference type="InterPro" id="IPR008266">
    <property type="entry name" value="Tyr_kinase_AS"/>
</dbReference>
<dbReference type="GO" id="GO:0005524">
    <property type="term" value="F:ATP binding"/>
    <property type="evidence" value="ECO:0007669"/>
    <property type="project" value="UniProtKB-KW"/>
</dbReference>
<feature type="transmembrane region" description="Helical" evidence="7">
    <location>
        <begin position="407"/>
        <end position="432"/>
    </location>
</feature>
<keyword evidence="5 9" id="KW-0418">Kinase</keyword>
<dbReference type="RefSeq" id="WP_090845416.1">
    <property type="nucleotide sequence ID" value="NZ_FMZL01000004.1"/>
</dbReference>
<evidence type="ECO:0000313" key="9">
    <source>
        <dbReference type="EMBL" id="SDC15293.1"/>
    </source>
</evidence>
<evidence type="ECO:0000256" key="6">
    <source>
        <dbReference type="ARBA" id="ARBA00022840"/>
    </source>
</evidence>
<evidence type="ECO:0000256" key="1">
    <source>
        <dbReference type="ARBA" id="ARBA00012513"/>
    </source>
</evidence>
<evidence type="ECO:0000256" key="2">
    <source>
        <dbReference type="ARBA" id="ARBA00022527"/>
    </source>
</evidence>
<dbReference type="InterPro" id="IPR000719">
    <property type="entry name" value="Prot_kinase_dom"/>
</dbReference>
<dbReference type="PANTHER" id="PTHR43289">
    <property type="entry name" value="MITOGEN-ACTIVATED PROTEIN KINASE KINASE KINASE 20-RELATED"/>
    <property type="match status" value="1"/>
</dbReference>
<dbReference type="SUPFAM" id="SSF56112">
    <property type="entry name" value="Protein kinase-like (PK-like)"/>
    <property type="match status" value="1"/>
</dbReference>
<feature type="transmembrane region" description="Helical" evidence="7">
    <location>
        <begin position="372"/>
        <end position="395"/>
    </location>
</feature>
<keyword evidence="10" id="KW-1185">Reference proteome</keyword>
<evidence type="ECO:0000256" key="3">
    <source>
        <dbReference type="ARBA" id="ARBA00022679"/>
    </source>
</evidence>
<dbReference type="EC" id="2.7.11.1" evidence="1"/>
<keyword evidence="7" id="KW-0472">Membrane</keyword>
<dbReference type="Proteomes" id="UP000198528">
    <property type="component" value="Unassembled WGS sequence"/>
</dbReference>
<dbReference type="InterPro" id="IPR011009">
    <property type="entry name" value="Kinase-like_dom_sf"/>
</dbReference>
<gene>
    <name evidence="9" type="ORF">SAMN04487824_10439</name>
</gene>
<keyword evidence="4" id="KW-0547">Nucleotide-binding</keyword>
<dbReference type="InterPro" id="IPR020635">
    <property type="entry name" value="Tyr_kinase_cat_dom"/>
</dbReference>
<dbReference type="SMART" id="SM00219">
    <property type="entry name" value="TyrKc"/>
    <property type="match status" value="1"/>
</dbReference>
<evidence type="ECO:0000256" key="5">
    <source>
        <dbReference type="ARBA" id="ARBA00022777"/>
    </source>
</evidence>
<name>A0A1G6J9K0_9ACTN</name>
<reference evidence="10" key="1">
    <citation type="submission" date="2016-10" db="EMBL/GenBank/DDBJ databases">
        <authorList>
            <person name="Varghese N."/>
            <person name="Submissions S."/>
        </authorList>
    </citation>
    <scope>NUCLEOTIDE SEQUENCE [LARGE SCALE GENOMIC DNA]</scope>
    <source>
        <strain evidence="10">DSM 22619</strain>
    </source>
</reference>
<dbReference type="STRING" id="604330.SAMN04489857_1814"/>
<dbReference type="PROSITE" id="PS00109">
    <property type="entry name" value="PROTEIN_KINASE_TYR"/>
    <property type="match status" value="1"/>
</dbReference>
<dbReference type="PANTHER" id="PTHR43289:SF6">
    <property type="entry name" value="SERINE_THREONINE-PROTEIN KINASE NEKL-3"/>
    <property type="match status" value="1"/>
</dbReference>
<accession>A0A1G6J9K0</accession>
<keyword evidence="7" id="KW-0812">Transmembrane</keyword>
<dbReference type="GO" id="GO:0004713">
    <property type="term" value="F:protein tyrosine kinase activity"/>
    <property type="evidence" value="ECO:0007669"/>
    <property type="project" value="InterPro"/>
</dbReference>
<feature type="domain" description="Protein kinase" evidence="8">
    <location>
        <begin position="26"/>
        <end position="295"/>
    </location>
</feature>
<keyword evidence="3" id="KW-0808">Transferase</keyword>
<protein>
    <recommendedName>
        <fullName evidence="1">non-specific serine/threonine protein kinase</fullName>
        <ecNumber evidence="1">2.7.11.1</ecNumber>
    </recommendedName>
</protein>
<dbReference type="EMBL" id="FMZL01000004">
    <property type="protein sequence ID" value="SDC15293.1"/>
    <property type="molecule type" value="Genomic_DNA"/>
</dbReference>
<keyword evidence="6" id="KW-0067">ATP-binding</keyword>
<dbReference type="PROSITE" id="PS50011">
    <property type="entry name" value="PROTEIN_KINASE_DOM"/>
    <property type="match status" value="1"/>
</dbReference>
<dbReference type="CDD" id="cd14014">
    <property type="entry name" value="STKc_PknB_like"/>
    <property type="match status" value="1"/>
</dbReference>
<keyword evidence="2" id="KW-0723">Serine/threonine-protein kinase</keyword>
<organism evidence="9 10">
    <name type="scientific">Parafannyhessea umbonata</name>
    <dbReference type="NCBI Taxonomy" id="604330"/>
    <lineage>
        <taxon>Bacteria</taxon>
        <taxon>Bacillati</taxon>
        <taxon>Actinomycetota</taxon>
        <taxon>Coriobacteriia</taxon>
        <taxon>Coriobacteriales</taxon>
        <taxon>Atopobiaceae</taxon>
        <taxon>Parafannyhessea</taxon>
    </lineage>
</organism>